<keyword evidence="2" id="KW-0808">Transferase</keyword>
<dbReference type="EMBL" id="JAUSUT010000001">
    <property type="protein sequence ID" value="MDQ0376476.1"/>
    <property type="molecule type" value="Genomic_DNA"/>
</dbReference>
<feature type="coiled-coil region" evidence="1">
    <location>
        <begin position="4"/>
        <end position="31"/>
    </location>
</feature>
<protein>
    <submittedName>
        <fullName evidence="2">Phosphomevalonate kinase</fullName>
    </submittedName>
</protein>
<evidence type="ECO:0000313" key="3">
    <source>
        <dbReference type="Proteomes" id="UP001229651"/>
    </source>
</evidence>
<name>A0ABU0EN75_9PSEU</name>
<gene>
    <name evidence="2" type="ORF">FB470_000470</name>
</gene>
<organism evidence="2 3">
    <name type="scientific">Amycolatopsis thermophila</name>
    <dbReference type="NCBI Taxonomy" id="206084"/>
    <lineage>
        <taxon>Bacteria</taxon>
        <taxon>Bacillati</taxon>
        <taxon>Actinomycetota</taxon>
        <taxon>Actinomycetes</taxon>
        <taxon>Pseudonocardiales</taxon>
        <taxon>Pseudonocardiaceae</taxon>
        <taxon>Amycolatopsis</taxon>
    </lineage>
</organism>
<dbReference type="Proteomes" id="UP001229651">
    <property type="component" value="Unassembled WGS sequence"/>
</dbReference>
<accession>A0ABU0EN75</accession>
<proteinExistence type="predicted"/>
<reference evidence="2 3" key="1">
    <citation type="submission" date="2023-07" db="EMBL/GenBank/DDBJ databases">
        <title>Sequencing the genomes of 1000 actinobacteria strains.</title>
        <authorList>
            <person name="Klenk H.-P."/>
        </authorList>
    </citation>
    <scope>NUCLEOTIDE SEQUENCE [LARGE SCALE GENOMIC DNA]</scope>
    <source>
        <strain evidence="2 3">DSM 45805</strain>
    </source>
</reference>
<comment type="caution">
    <text evidence="2">The sequence shown here is derived from an EMBL/GenBank/DDBJ whole genome shotgun (WGS) entry which is preliminary data.</text>
</comment>
<keyword evidence="2" id="KW-0418">Kinase</keyword>
<keyword evidence="1" id="KW-0175">Coiled coil</keyword>
<dbReference type="GO" id="GO:0016301">
    <property type="term" value="F:kinase activity"/>
    <property type="evidence" value="ECO:0007669"/>
    <property type="project" value="UniProtKB-KW"/>
</dbReference>
<dbReference type="RefSeq" id="WP_306988349.1">
    <property type="nucleotide sequence ID" value="NZ_JAUSUT010000001.1"/>
</dbReference>
<keyword evidence="3" id="KW-1185">Reference proteome</keyword>
<evidence type="ECO:0000313" key="2">
    <source>
        <dbReference type="EMBL" id="MDQ0376476.1"/>
    </source>
</evidence>
<sequence>MTEIDRIERELEQLGELRRSLKERADEQLEKLHMVADEAFSLGMDYMEVHENTKITKVAAWQWEKEFKARGISLPAMRSLREVTDELISVGALWRELDDQFEKATASLKQAVVEAAHHDLPKKKVARLAQINRGTQRVWVEGGDWNPARGRKAPAGGQ</sequence>
<evidence type="ECO:0000256" key="1">
    <source>
        <dbReference type="SAM" id="Coils"/>
    </source>
</evidence>